<feature type="region of interest" description="Disordered" evidence="1">
    <location>
        <begin position="75"/>
        <end position="98"/>
    </location>
</feature>
<dbReference type="Proteomes" id="UP001359559">
    <property type="component" value="Unassembled WGS sequence"/>
</dbReference>
<dbReference type="Pfam" id="PF03140">
    <property type="entry name" value="DUF247"/>
    <property type="match status" value="1"/>
</dbReference>
<proteinExistence type="predicted"/>
<dbReference type="AlphaFoldDB" id="A0AAN9F8U4"/>
<dbReference type="PANTHER" id="PTHR31549">
    <property type="entry name" value="PROTEIN, PUTATIVE (DUF247)-RELATED-RELATED"/>
    <property type="match status" value="1"/>
</dbReference>
<evidence type="ECO:0000313" key="2">
    <source>
        <dbReference type="EMBL" id="KAK7270725.1"/>
    </source>
</evidence>
<comment type="caution">
    <text evidence="2">The sequence shown here is derived from an EMBL/GenBank/DDBJ whole genome shotgun (WGS) entry which is preliminary data.</text>
</comment>
<sequence length="309" mass="35243">MTVELFGLLLQEGELESIGAKNIVLMRSNLRQRRVDVDDTCPMCDAHAFWLCPLAKNEHTLRVVDSYMDMYGESSKKPSSTFQSPDHPPTKRNLGSGTRMKNKEALLDLMLLENQIPLFILNKKLFKILFPEKQESELINMALPWFGYSQDWINKSSSTLHLYEVAHFLELVHRLLAAEIKIKPRNREKGNDCPRFQSGLTVNYSQGILEIPLLHINQTTVIEWKNFIAWEHQMYNSIRAGDQPHLFTSLAILFKDLICCASDVKVLKDRGVIVKTDDSKICINKNSSTLHLHAAGHFLELAHNSSPSS</sequence>
<organism evidence="2 3">
    <name type="scientific">Clitoria ternatea</name>
    <name type="common">Butterfly pea</name>
    <dbReference type="NCBI Taxonomy" id="43366"/>
    <lineage>
        <taxon>Eukaryota</taxon>
        <taxon>Viridiplantae</taxon>
        <taxon>Streptophyta</taxon>
        <taxon>Embryophyta</taxon>
        <taxon>Tracheophyta</taxon>
        <taxon>Spermatophyta</taxon>
        <taxon>Magnoliopsida</taxon>
        <taxon>eudicotyledons</taxon>
        <taxon>Gunneridae</taxon>
        <taxon>Pentapetalae</taxon>
        <taxon>rosids</taxon>
        <taxon>fabids</taxon>
        <taxon>Fabales</taxon>
        <taxon>Fabaceae</taxon>
        <taxon>Papilionoideae</taxon>
        <taxon>50 kb inversion clade</taxon>
        <taxon>NPAAA clade</taxon>
        <taxon>indigoferoid/millettioid clade</taxon>
        <taxon>Phaseoleae</taxon>
        <taxon>Clitoria</taxon>
    </lineage>
</organism>
<protein>
    <submittedName>
        <fullName evidence="2">Uncharacterized protein</fullName>
    </submittedName>
</protein>
<gene>
    <name evidence="2" type="ORF">RJT34_26098</name>
</gene>
<evidence type="ECO:0000313" key="3">
    <source>
        <dbReference type="Proteomes" id="UP001359559"/>
    </source>
</evidence>
<dbReference type="EMBL" id="JAYKXN010000007">
    <property type="protein sequence ID" value="KAK7270725.1"/>
    <property type="molecule type" value="Genomic_DNA"/>
</dbReference>
<evidence type="ECO:0000256" key="1">
    <source>
        <dbReference type="SAM" id="MobiDB-lite"/>
    </source>
</evidence>
<dbReference type="InterPro" id="IPR004158">
    <property type="entry name" value="DUF247_pln"/>
</dbReference>
<dbReference type="PANTHER" id="PTHR31549:SF247">
    <property type="entry name" value="DUF247 DOMAIN PROTEIN"/>
    <property type="match status" value="1"/>
</dbReference>
<name>A0AAN9F8U4_CLITE</name>
<accession>A0AAN9F8U4</accession>
<keyword evidence="3" id="KW-1185">Reference proteome</keyword>
<reference evidence="2 3" key="1">
    <citation type="submission" date="2024-01" db="EMBL/GenBank/DDBJ databases">
        <title>The genomes of 5 underutilized Papilionoideae crops provide insights into root nodulation and disease resistance.</title>
        <authorList>
            <person name="Yuan L."/>
        </authorList>
    </citation>
    <scope>NUCLEOTIDE SEQUENCE [LARGE SCALE GENOMIC DNA]</scope>
    <source>
        <strain evidence="2">LY-2023</strain>
        <tissue evidence="2">Leaf</tissue>
    </source>
</reference>